<dbReference type="Proteomes" id="UP000002586">
    <property type="component" value="Chromosome"/>
</dbReference>
<dbReference type="eggNOG" id="COG2226">
    <property type="taxonomic scope" value="Bacteria"/>
</dbReference>
<organism evidence="2 3">
    <name type="scientific">Magnetococcus marinus (strain ATCC BAA-1437 / JCM 17883 / MC-1)</name>
    <dbReference type="NCBI Taxonomy" id="156889"/>
    <lineage>
        <taxon>Bacteria</taxon>
        <taxon>Pseudomonadati</taxon>
        <taxon>Pseudomonadota</taxon>
        <taxon>Magnetococcia</taxon>
        <taxon>Magnetococcales</taxon>
        <taxon>Magnetococcaceae</taxon>
        <taxon>Magnetococcus</taxon>
    </lineage>
</organism>
<dbReference type="GO" id="GO:0032259">
    <property type="term" value="P:methylation"/>
    <property type="evidence" value="ECO:0007669"/>
    <property type="project" value="UniProtKB-KW"/>
</dbReference>
<dbReference type="STRING" id="156889.Mmc1_0457"/>
<dbReference type="PANTHER" id="PTHR42912">
    <property type="entry name" value="METHYLTRANSFERASE"/>
    <property type="match status" value="1"/>
</dbReference>
<keyword evidence="2" id="KW-0489">Methyltransferase</keyword>
<dbReference type="InterPro" id="IPR029063">
    <property type="entry name" value="SAM-dependent_MTases_sf"/>
</dbReference>
<dbReference type="Pfam" id="PF08241">
    <property type="entry name" value="Methyltransf_11"/>
    <property type="match status" value="1"/>
</dbReference>
<dbReference type="OrthoDB" id="9808140at2"/>
<evidence type="ECO:0000313" key="2">
    <source>
        <dbReference type="EMBL" id="ABK42982.1"/>
    </source>
</evidence>
<feature type="domain" description="Methyltransferase type 11" evidence="1">
    <location>
        <begin position="48"/>
        <end position="143"/>
    </location>
</feature>
<dbReference type="InterPro" id="IPR050508">
    <property type="entry name" value="Methyltransf_Superfamily"/>
</dbReference>
<accession>A0L4T9</accession>
<dbReference type="Gene3D" id="3.40.50.150">
    <property type="entry name" value="Vaccinia Virus protein VP39"/>
    <property type="match status" value="1"/>
</dbReference>
<proteinExistence type="predicted"/>
<name>A0L4T9_MAGMM</name>
<evidence type="ECO:0000259" key="1">
    <source>
        <dbReference type="Pfam" id="PF08241"/>
    </source>
</evidence>
<dbReference type="GO" id="GO:0008757">
    <property type="term" value="F:S-adenosylmethionine-dependent methyltransferase activity"/>
    <property type="evidence" value="ECO:0007669"/>
    <property type="project" value="InterPro"/>
</dbReference>
<dbReference type="HOGENOM" id="CLU_037990_16_2_5"/>
<dbReference type="InterPro" id="IPR013216">
    <property type="entry name" value="Methyltransf_11"/>
</dbReference>
<reference evidence="3" key="1">
    <citation type="journal article" date="2009" name="Appl. Environ. Microbiol.">
        <title>Complete genome sequence of the chemolithoautotrophic marine magnetotactic coccus strain MC-1.</title>
        <authorList>
            <person name="Schubbe S."/>
            <person name="Williams T.J."/>
            <person name="Xie G."/>
            <person name="Kiss H.E."/>
            <person name="Brettin T.S."/>
            <person name="Martinez D."/>
            <person name="Ross C.A."/>
            <person name="Schuler D."/>
            <person name="Cox B.L."/>
            <person name="Nealson K.H."/>
            <person name="Bazylinski D.A."/>
        </authorList>
    </citation>
    <scope>NUCLEOTIDE SEQUENCE [LARGE SCALE GENOMIC DNA]</scope>
    <source>
        <strain evidence="3">ATCC BAA-1437 / JCM 17883 / MC-1</strain>
    </source>
</reference>
<protein>
    <submittedName>
        <fullName evidence="2">Methyltransferase type 11</fullName>
    </submittedName>
</protein>
<evidence type="ECO:0000313" key="3">
    <source>
        <dbReference type="Proteomes" id="UP000002586"/>
    </source>
</evidence>
<dbReference type="RefSeq" id="WP_011712152.1">
    <property type="nucleotide sequence ID" value="NC_008576.1"/>
</dbReference>
<sequence length="208" mass="22418">MGHHHHHHPKHRFDPSHAARLLDPARRGIEDPHALVQEIGIKPGMALVDLGCGAGFFTPALLQTVGAEGSVTAVELQPEVLAFFRGHVGTPPNLQDCCADLTQTGLPAAHYDAVFIAFTLHEVTVAEALVEIKRLLKPGGVLVALDWGVFGPCPERADGKKMGPPEDHRLLLDTLRGLLQAAGLVEEAAGERLGGCQYWLRAHKPMEV</sequence>
<keyword evidence="3" id="KW-1185">Reference proteome</keyword>
<dbReference type="PANTHER" id="PTHR42912:SF93">
    <property type="entry name" value="N6-ADENOSINE-METHYLTRANSFERASE TMT1A"/>
    <property type="match status" value="1"/>
</dbReference>
<reference evidence="2 3" key="2">
    <citation type="journal article" date="2012" name="Int. J. Syst. Evol. Microbiol.">
        <title>Magnetococcus marinus gen. nov., sp. nov., a marine, magnetotactic bacterium that represents a novel lineage (Magnetococcaceae fam. nov.; Magnetococcales ord. nov.) at the base of the Alphaproteobacteria.</title>
        <authorList>
            <person name="Bazylinski D.A."/>
            <person name="Williams T.J."/>
            <person name="Lefevre C.T."/>
            <person name="Berg R.J."/>
            <person name="Zhang C.L."/>
            <person name="Bowser S.S."/>
            <person name="Dean A.J."/>
            <person name="Beveridge T.J."/>
        </authorList>
    </citation>
    <scope>NUCLEOTIDE SEQUENCE [LARGE SCALE GENOMIC DNA]</scope>
    <source>
        <strain evidence="3">ATCC BAA-1437 / JCM 17883 / MC-1</strain>
    </source>
</reference>
<dbReference type="KEGG" id="mgm:Mmc1_0457"/>
<dbReference type="AlphaFoldDB" id="A0L4T9"/>
<dbReference type="SUPFAM" id="SSF53335">
    <property type="entry name" value="S-adenosyl-L-methionine-dependent methyltransferases"/>
    <property type="match status" value="1"/>
</dbReference>
<dbReference type="CDD" id="cd02440">
    <property type="entry name" value="AdoMet_MTases"/>
    <property type="match status" value="1"/>
</dbReference>
<dbReference type="EMBL" id="CP000471">
    <property type="protein sequence ID" value="ABK42982.1"/>
    <property type="molecule type" value="Genomic_DNA"/>
</dbReference>
<keyword evidence="2" id="KW-0808">Transferase</keyword>
<gene>
    <name evidence="2" type="ordered locus">Mmc1_0457</name>
</gene>